<dbReference type="Gene3D" id="2.115.10.20">
    <property type="entry name" value="Glycosyl hydrolase domain, family 43"/>
    <property type="match status" value="1"/>
</dbReference>
<name>A0A919MHH9_9ACTN</name>
<feature type="chain" id="PRO_5036976502" evidence="8">
    <location>
        <begin position="25"/>
        <end position="339"/>
    </location>
</feature>
<dbReference type="InterPro" id="IPR023296">
    <property type="entry name" value="Glyco_hydro_beta-prop_sf"/>
</dbReference>
<accession>A0A919MHH9</accession>
<dbReference type="Pfam" id="PF04616">
    <property type="entry name" value="Glyco_hydro_43"/>
    <property type="match status" value="1"/>
</dbReference>
<keyword evidence="3 6" id="KW-0326">Glycosidase</keyword>
<feature type="site" description="Important for catalytic activity, responsible for pKa modulation of the active site Glu and correct orientation of both the proton donor and substrate" evidence="5">
    <location>
        <position position="154"/>
    </location>
</feature>
<dbReference type="PANTHER" id="PTHR42812">
    <property type="entry name" value="BETA-XYLOSIDASE"/>
    <property type="match status" value="1"/>
</dbReference>
<dbReference type="SUPFAM" id="SSF75005">
    <property type="entry name" value="Arabinanase/levansucrase/invertase"/>
    <property type="match status" value="1"/>
</dbReference>
<proteinExistence type="inferred from homology"/>
<reference evidence="9" key="1">
    <citation type="submission" date="2021-01" db="EMBL/GenBank/DDBJ databases">
        <title>Whole genome shotgun sequence of Actinoplanes ferrugineus NBRC 15555.</title>
        <authorList>
            <person name="Komaki H."/>
            <person name="Tamura T."/>
        </authorList>
    </citation>
    <scope>NUCLEOTIDE SEQUENCE</scope>
    <source>
        <strain evidence="9">NBRC 15555</strain>
    </source>
</reference>
<evidence type="ECO:0000313" key="10">
    <source>
        <dbReference type="Proteomes" id="UP000598174"/>
    </source>
</evidence>
<evidence type="ECO:0000256" key="2">
    <source>
        <dbReference type="ARBA" id="ARBA00022801"/>
    </source>
</evidence>
<dbReference type="Proteomes" id="UP000598174">
    <property type="component" value="Unassembled WGS sequence"/>
</dbReference>
<feature type="active site" description="Proton acceptor" evidence="4">
    <location>
        <position position="42"/>
    </location>
</feature>
<dbReference type="CDD" id="cd08999">
    <property type="entry name" value="GH43_ABN-like"/>
    <property type="match status" value="1"/>
</dbReference>
<gene>
    <name evidence="9" type="ORF">Afe05nite_68140</name>
</gene>
<evidence type="ECO:0000256" key="3">
    <source>
        <dbReference type="ARBA" id="ARBA00023295"/>
    </source>
</evidence>
<evidence type="ECO:0000313" key="9">
    <source>
        <dbReference type="EMBL" id="GIE14974.1"/>
    </source>
</evidence>
<keyword evidence="8" id="KW-0732">Signal</keyword>
<organism evidence="9 10">
    <name type="scientific">Paractinoplanes ferrugineus</name>
    <dbReference type="NCBI Taxonomy" id="113564"/>
    <lineage>
        <taxon>Bacteria</taxon>
        <taxon>Bacillati</taxon>
        <taxon>Actinomycetota</taxon>
        <taxon>Actinomycetes</taxon>
        <taxon>Micromonosporales</taxon>
        <taxon>Micromonosporaceae</taxon>
        <taxon>Paractinoplanes</taxon>
    </lineage>
</organism>
<evidence type="ECO:0000256" key="4">
    <source>
        <dbReference type="PIRSR" id="PIRSR606710-1"/>
    </source>
</evidence>
<evidence type="ECO:0000256" key="6">
    <source>
        <dbReference type="RuleBase" id="RU361187"/>
    </source>
</evidence>
<dbReference type="PANTHER" id="PTHR42812:SF5">
    <property type="entry name" value="ENDO-ARABINASE"/>
    <property type="match status" value="1"/>
</dbReference>
<dbReference type="GO" id="GO:0004553">
    <property type="term" value="F:hydrolase activity, hydrolyzing O-glycosyl compounds"/>
    <property type="evidence" value="ECO:0007669"/>
    <property type="project" value="InterPro"/>
</dbReference>
<dbReference type="GO" id="GO:0005975">
    <property type="term" value="P:carbohydrate metabolic process"/>
    <property type="evidence" value="ECO:0007669"/>
    <property type="project" value="InterPro"/>
</dbReference>
<keyword evidence="2 6" id="KW-0378">Hydrolase</keyword>
<keyword evidence="10" id="KW-1185">Reference proteome</keyword>
<dbReference type="PROSITE" id="PS51257">
    <property type="entry name" value="PROKAR_LIPOPROTEIN"/>
    <property type="match status" value="1"/>
</dbReference>
<feature type="region of interest" description="Disordered" evidence="7">
    <location>
        <begin position="317"/>
        <end position="339"/>
    </location>
</feature>
<dbReference type="InterPro" id="IPR006710">
    <property type="entry name" value="Glyco_hydro_43"/>
</dbReference>
<evidence type="ECO:0000256" key="7">
    <source>
        <dbReference type="SAM" id="MobiDB-lite"/>
    </source>
</evidence>
<dbReference type="AlphaFoldDB" id="A0A919MHH9"/>
<dbReference type="RefSeq" id="WP_203821363.1">
    <property type="nucleotide sequence ID" value="NZ_BAAABP010000055.1"/>
</dbReference>
<evidence type="ECO:0000256" key="1">
    <source>
        <dbReference type="ARBA" id="ARBA00009865"/>
    </source>
</evidence>
<evidence type="ECO:0000256" key="5">
    <source>
        <dbReference type="PIRSR" id="PIRSR606710-2"/>
    </source>
</evidence>
<comment type="similarity">
    <text evidence="1 6">Belongs to the glycosyl hydrolase 43 family.</text>
</comment>
<comment type="caution">
    <text evidence="9">The sequence shown here is derived from an EMBL/GenBank/DDBJ whole genome shotgun (WGS) entry which is preliminary data.</text>
</comment>
<protein>
    <submittedName>
        <fullName evidence="9">Glycoside hydrolase</fullName>
    </submittedName>
</protein>
<feature type="signal peptide" evidence="8">
    <location>
        <begin position="1"/>
        <end position="24"/>
    </location>
</feature>
<sequence length="339" mass="36540">MTRTRIVSVLAATLLVAACGEAPAEKSPMTFTNPVHDRNFPDPGVLRVDGTFYAYGTNSAVANVPLLTSTDLVHWTERGDVLPAVGEWADPGNTWAPEVLRTDAGTFVLYYTARWNKADRQCIGTAVADSPTGPFLDTSGEPLICQDDEGGSIDASPFRDEDGSLYLYWKNDGNHIGVPSHLYAQRLDRDGRKLTGDRVRLLTNNQPWHGPVVEAPEMLRHDGKLYLFYSGGAFDQDGYAVGYATCDSPLGPCHDAAENPILRSAGKAAGPGHCYPVTLADGTVWLLYHAWPADAIGSISPGRQMWLDRVDWVGGKPVVHGPTADPQPMPGTANPQKGG</sequence>
<dbReference type="InterPro" id="IPR051795">
    <property type="entry name" value="Glycosyl_Hydrlase_43"/>
</dbReference>
<evidence type="ECO:0000256" key="8">
    <source>
        <dbReference type="SAM" id="SignalP"/>
    </source>
</evidence>
<dbReference type="EMBL" id="BOMM01000060">
    <property type="protein sequence ID" value="GIE14974.1"/>
    <property type="molecule type" value="Genomic_DNA"/>
</dbReference>
<feature type="active site" description="Proton donor" evidence="4">
    <location>
        <position position="214"/>
    </location>
</feature>